<feature type="domain" description="DUF4246" evidence="1">
    <location>
        <begin position="104"/>
        <end position="161"/>
    </location>
</feature>
<name>A0A9P9FYG6_FUSRE</name>
<dbReference type="RefSeq" id="XP_046041091.1">
    <property type="nucleotide sequence ID" value="XM_046190990.1"/>
</dbReference>
<gene>
    <name evidence="2" type="ORF">BKA55DRAFT_547084</name>
</gene>
<dbReference type="OrthoDB" id="415532at2759"/>
<dbReference type="EMBL" id="JAGMUX010000036">
    <property type="protein sequence ID" value="KAH7205784.1"/>
    <property type="molecule type" value="Genomic_DNA"/>
</dbReference>
<dbReference type="Proteomes" id="UP000720189">
    <property type="component" value="Unassembled WGS sequence"/>
</dbReference>
<dbReference type="InterPro" id="IPR049192">
    <property type="entry name" value="DUF4246_C"/>
</dbReference>
<dbReference type="Pfam" id="PF14033">
    <property type="entry name" value="DUF4246"/>
    <property type="match status" value="1"/>
</dbReference>
<evidence type="ECO:0000259" key="1">
    <source>
        <dbReference type="Pfam" id="PF14033"/>
    </source>
</evidence>
<organism evidence="2 3">
    <name type="scientific">Fusarium redolens</name>
    <dbReference type="NCBI Taxonomy" id="48865"/>
    <lineage>
        <taxon>Eukaryota</taxon>
        <taxon>Fungi</taxon>
        <taxon>Dikarya</taxon>
        <taxon>Ascomycota</taxon>
        <taxon>Pezizomycotina</taxon>
        <taxon>Sordariomycetes</taxon>
        <taxon>Hypocreomycetidae</taxon>
        <taxon>Hypocreales</taxon>
        <taxon>Nectriaceae</taxon>
        <taxon>Fusarium</taxon>
        <taxon>Fusarium redolens species complex</taxon>
    </lineage>
</organism>
<reference evidence="2" key="1">
    <citation type="journal article" date="2021" name="Nat. Commun.">
        <title>Genetic determinants of endophytism in the Arabidopsis root mycobiome.</title>
        <authorList>
            <person name="Mesny F."/>
            <person name="Miyauchi S."/>
            <person name="Thiergart T."/>
            <person name="Pickel B."/>
            <person name="Atanasova L."/>
            <person name="Karlsson M."/>
            <person name="Huettel B."/>
            <person name="Barry K.W."/>
            <person name="Haridas S."/>
            <person name="Chen C."/>
            <person name="Bauer D."/>
            <person name="Andreopoulos W."/>
            <person name="Pangilinan J."/>
            <person name="LaButti K."/>
            <person name="Riley R."/>
            <person name="Lipzen A."/>
            <person name="Clum A."/>
            <person name="Drula E."/>
            <person name="Henrissat B."/>
            <person name="Kohler A."/>
            <person name="Grigoriev I.V."/>
            <person name="Martin F.M."/>
            <person name="Hacquard S."/>
        </authorList>
    </citation>
    <scope>NUCLEOTIDE SEQUENCE</scope>
    <source>
        <strain evidence="2">MPI-CAGE-AT-0023</strain>
    </source>
</reference>
<evidence type="ECO:0000313" key="3">
    <source>
        <dbReference type="Proteomes" id="UP000720189"/>
    </source>
</evidence>
<proteinExistence type="predicted"/>
<comment type="caution">
    <text evidence="2">The sequence shown here is derived from an EMBL/GenBank/DDBJ whole genome shotgun (WGS) entry which is preliminary data.</text>
</comment>
<dbReference type="AlphaFoldDB" id="A0A9P9FYG6"/>
<evidence type="ECO:0000313" key="2">
    <source>
        <dbReference type="EMBL" id="KAH7205784.1"/>
    </source>
</evidence>
<dbReference type="GeneID" id="70220944"/>
<keyword evidence="3" id="KW-1185">Reference proteome</keyword>
<accession>A0A9P9FYG6</accession>
<protein>
    <recommendedName>
        <fullName evidence="1">DUF4246 domain-containing protein</fullName>
    </recommendedName>
</protein>
<sequence length="162" mass="18474">MARTRDLRPKSLTPDEEKILSTCHAMSKLTQEQWGAFNAWVAANSPPRRDAKSWIATTHDLEYNTFSTSEIGLLIKRAKFLYGMEIPNQNSQKEFVWRKVRDHDIANLYEKTGLMSIYDFTSCVIKSNGILTAKLAQALQKSITILEDVPLDSKDWHPGSED</sequence>